<organism evidence="3 4">
    <name type="scientific">Kalanchoe fedtschenkoi</name>
    <name type="common">Lavender scallops</name>
    <name type="synonym">South American air plant</name>
    <dbReference type="NCBI Taxonomy" id="63787"/>
    <lineage>
        <taxon>Eukaryota</taxon>
        <taxon>Viridiplantae</taxon>
        <taxon>Streptophyta</taxon>
        <taxon>Embryophyta</taxon>
        <taxon>Tracheophyta</taxon>
        <taxon>Spermatophyta</taxon>
        <taxon>Magnoliopsida</taxon>
        <taxon>eudicotyledons</taxon>
        <taxon>Gunneridae</taxon>
        <taxon>Pentapetalae</taxon>
        <taxon>Saxifragales</taxon>
        <taxon>Crassulaceae</taxon>
        <taxon>Kalanchoe</taxon>
    </lineage>
</organism>
<accession>A0A7N0UPG4</accession>
<feature type="domain" description="Sieve element occlusion N-terminal" evidence="1">
    <location>
        <begin position="172"/>
        <end position="284"/>
    </location>
</feature>
<protein>
    <submittedName>
        <fullName evidence="3">Uncharacterized protein</fullName>
    </submittedName>
</protein>
<dbReference type="Gramene" id="Kaladp0080s0054.1.v1.1">
    <property type="protein sequence ID" value="Kaladp0080s0054.1.v1.1"/>
    <property type="gene ID" value="Kaladp0080s0054.v1.1"/>
</dbReference>
<feature type="domain" description="Sieve element occlusion N-terminal" evidence="1">
    <location>
        <begin position="4"/>
        <end position="119"/>
    </location>
</feature>
<dbReference type="InterPro" id="IPR027942">
    <property type="entry name" value="SEO_N"/>
</dbReference>
<dbReference type="Proteomes" id="UP000594263">
    <property type="component" value="Unplaced"/>
</dbReference>
<dbReference type="GO" id="GO:0010088">
    <property type="term" value="P:phloem development"/>
    <property type="evidence" value="ECO:0007669"/>
    <property type="project" value="InterPro"/>
</dbReference>
<dbReference type="Pfam" id="PF14577">
    <property type="entry name" value="SEO_C"/>
    <property type="match status" value="1"/>
</dbReference>
<dbReference type="EnsemblPlants" id="Kaladp0080s0054.1.v1.1">
    <property type="protein sequence ID" value="Kaladp0080s0054.1.v1.1"/>
    <property type="gene ID" value="Kaladp0080s0054.v1.1"/>
</dbReference>
<proteinExistence type="predicted"/>
<dbReference type="PANTHER" id="PTHR33232:SF9">
    <property type="entry name" value="PROTEIN SIEVE ELEMENT OCCLUSION B"/>
    <property type="match status" value="1"/>
</dbReference>
<evidence type="ECO:0000313" key="4">
    <source>
        <dbReference type="Proteomes" id="UP000594263"/>
    </source>
</evidence>
<dbReference type="Pfam" id="PF14576">
    <property type="entry name" value="SEO_N"/>
    <property type="match status" value="2"/>
</dbReference>
<dbReference type="PANTHER" id="PTHR33232">
    <property type="entry name" value="PROTEIN SIEVE ELEMENT OCCLUSION B-LIKE"/>
    <property type="match status" value="1"/>
</dbReference>
<evidence type="ECO:0000313" key="3">
    <source>
        <dbReference type="EnsemblPlants" id="Kaladp0080s0054.1.v1.1"/>
    </source>
</evidence>
<evidence type="ECO:0000259" key="2">
    <source>
        <dbReference type="Pfam" id="PF14577"/>
    </source>
</evidence>
<evidence type="ECO:0000259" key="1">
    <source>
        <dbReference type="Pfam" id="PF14576"/>
    </source>
</evidence>
<keyword evidence="4" id="KW-1185">Reference proteome</keyword>
<dbReference type="InterPro" id="IPR027944">
    <property type="entry name" value="SEO_C"/>
</dbReference>
<feature type="domain" description="Sieve element occlusion C-terminal" evidence="2">
    <location>
        <begin position="446"/>
        <end position="685"/>
    </location>
</feature>
<dbReference type="InterPro" id="IPR039299">
    <property type="entry name" value="SEOA"/>
</dbReference>
<name>A0A7N0UPG4_KALFE</name>
<dbReference type="AlphaFoldDB" id="A0A7N0UPG4"/>
<sequence length="699" mass="79939">MSTEEDALLEQVRALHKPDGREIDVKSLLQLVKLITLFADQTQDEPSPDISKTVQSVTYYISVLHKTMQDRSKGEGTHDTFMSLLGVITNFSWDAKVVLVLASFAMNHGVWMLAQMYSASSPALKDKDHDKLYELLGFSQPKRLELDDAYYFYLSLIHSFSKRPKKNQLPKPALTKLFQALMGVAECIIQLQELPAADLEGNVPEYFNAMSRMPVAVYGLIKIVVHCAALVSRFPSTGYEISVAEEKELSEYADQLNRQTKAYTDLINACNRVIEEIAADKAYQIPEISHVDNREALEFLIKGSDDKGLQTVAATLISQLKGKHVLLLVSDEESPREEIFLLKNMYQDAIQLGKQQFSILWVPVNSGLGMGTDHQFKTQSKSMPWYSVPHPSLISEKAAKFIKENWRFQSKTNILVVLDPQGTVVNINAFHMLWIWQSQAFPFTRSRERALWRTQTLNIKFLMDDIDPILTQPIQEDKITFLYGGDNVEWVRKFTTTLKKVAGDMGIPIELMYVGKSSKGDQTSTSKMEEAIRRENLSLVLDDKMQCWFFWSRLRSMLIFKLSHQRRLESDESEDWTTRQLKWLLGYETEKSWAVLGKGDGEVTHGLGSTVLQVLTMCDRSRISESESFIDMFRNLKKKVLESERVCCQVEFPIPSSWMPDMMRCPDPGCKLEMMDERIVFQCCHPSPSTPKMKYFPAD</sequence>
<reference evidence="3" key="1">
    <citation type="submission" date="2021-01" db="UniProtKB">
        <authorList>
            <consortium name="EnsemblPlants"/>
        </authorList>
    </citation>
    <scope>IDENTIFICATION</scope>
</reference>